<evidence type="ECO:0000313" key="1">
    <source>
        <dbReference type="EMBL" id="VDO25470.1"/>
    </source>
</evidence>
<dbReference type="PANTHER" id="PTHR15688">
    <property type="entry name" value="KINETOCHORE-ASSOCIATED PROTEIN 1"/>
    <property type="match status" value="1"/>
</dbReference>
<keyword evidence="2" id="KW-1185">Reference proteome</keyword>
<dbReference type="OrthoDB" id="5865919at2759"/>
<dbReference type="InterPro" id="IPR052802">
    <property type="entry name" value="KNTC1"/>
</dbReference>
<sequence length="342" mass="37454">MRFSVVETDFGDEETKNFGKRDEFVSLTSLYEIKTLATVSGDFDNTENEDPTDEGVPPMVLCESNEKWLAVAVGDDISVFAISFDLEHLFTQPLKSGSNICGIGWLEDSHILAIVSGSMEVTFLSAEFKAVLTTISLPSTSPCKRAYLSSDVINDVCCLAVAREDGETLILRIPNWSLLAAPTKETLSECCQETPAEHVPLRVGQIGSAGLDSLGDSHTAMHFVRVRPCCDGRCIMGLSAKGVLVVTDLWTFSTVIEANIGRKEEEVFLDFMFVSKPKIDPNVETIAVVVRTDGLVEMQVRSMSTLDIIYCVAVNEQTMLLPVSETADRVIMLVESFSSKVL</sequence>
<organism evidence="2 3">
    <name type="scientific">Heligmosomoides polygyrus</name>
    <name type="common">Parasitic roundworm</name>
    <dbReference type="NCBI Taxonomy" id="6339"/>
    <lineage>
        <taxon>Eukaryota</taxon>
        <taxon>Metazoa</taxon>
        <taxon>Ecdysozoa</taxon>
        <taxon>Nematoda</taxon>
        <taxon>Chromadorea</taxon>
        <taxon>Rhabditida</taxon>
        <taxon>Rhabditina</taxon>
        <taxon>Rhabditomorpha</taxon>
        <taxon>Strongyloidea</taxon>
        <taxon>Heligmosomidae</taxon>
        <taxon>Heligmosomoides</taxon>
    </lineage>
</organism>
<reference evidence="3" key="2">
    <citation type="submission" date="2019-09" db="UniProtKB">
        <authorList>
            <consortium name="WormBaseParasite"/>
        </authorList>
    </citation>
    <scope>IDENTIFICATION</scope>
</reference>
<accession>A0A3P7TSM5</accession>
<gene>
    <name evidence="1" type="ORF">HPBE_LOCUS2468</name>
</gene>
<dbReference type="Proteomes" id="UP000050761">
    <property type="component" value="Unassembled WGS sequence"/>
</dbReference>
<dbReference type="WBParaSite" id="HPBE_0000246701-mRNA-1">
    <property type="protein sequence ID" value="HPBE_0000246701-mRNA-1"/>
    <property type="gene ID" value="HPBE_0000246701"/>
</dbReference>
<reference evidence="1 2" key="1">
    <citation type="submission" date="2018-11" db="EMBL/GenBank/DDBJ databases">
        <authorList>
            <consortium name="Pathogen Informatics"/>
        </authorList>
    </citation>
    <scope>NUCLEOTIDE SEQUENCE [LARGE SCALE GENOMIC DNA]</scope>
</reference>
<dbReference type="AlphaFoldDB" id="A0A183F8H5"/>
<evidence type="ECO:0000313" key="2">
    <source>
        <dbReference type="Proteomes" id="UP000050761"/>
    </source>
</evidence>
<dbReference type="SUPFAM" id="SSF50978">
    <property type="entry name" value="WD40 repeat-like"/>
    <property type="match status" value="1"/>
</dbReference>
<dbReference type="InterPro" id="IPR036322">
    <property type="entry name" value="WD40_repeat_dom_sf"/>
</dbReference>
<protein>
    <submittedName>
        <fullName evidence="3">MMS1_N domain-containing protein</fullName>
    </submittedName>
</protein>
<dbReference type="GO" id="GO:1903394">
    <property type="term" value="P:protein localization to kinetochore involved in kinetochore assembly"/>
    <property type="evidence" value="ECO:0007669"/>
    <property type="project" value="TreeGrafter"/>
</dbReference>
<dbReference type="GO" id="GO:0031267">
    <property type="term" value="F:small GTPase binding"/>
    <property type="evidence" value="ECO:0007669"/>
    <property type="project" value="TreeGrafter"/>
</dbReference>
<dbReference type="GO" id="GO:0005737">
    <property type="term" value="C:cytoplasm"/>
    <property type="evidence" value="ECO:0007669"/>
    <property type="project" value="TreeGrafter"/>
</dbReference>
<dbReference type="EMBL" id="UZAH01003754">
    <property type="protein sequence ID" value="VDO25470.1"/>
    <property type="molecule type" value="Genomic_DNA"/>
</dbReference>
<name>A0A183F8H5_HELPZ</name>
<dbReference type="PANTHER" id="PTHR15688:SF1">
    <property type="entry name" value="KINETOCHORE-ASSOCIATED PROTEIN 1"/>
    <property type="match status" value="1"/>
</dbReference>
<dbReference type="GO" id="GO:0000070">
    <property type="term" value="P:mitotic sister chromatid segregation"/>
    <property type="evidence" value="ECO:0007669"/>
    <property type="project" value="TreeGrafter"/>
</dbReference>
<dbReference type="GO" id="GO:0005828">
    <property type="term" value="C:kinetochore microtubule"/>
    <property type="evidence" value="ECO:0007669"/>
    <property type="project" value="TreeGrafter"/>
</dbReference>
<proteinExistence type="predicted"/>
<dbReference type="GO" id="GO:0007094">
    <property type="term" value="P:mitotic spindle assembly checkpoint signaling"/>
    <property type="evidence" value="ECO:0007669"/>
    <property type="project" value="TreeGrafter"/>
</dbReference>
<evidence type="ECO:0000313" key="3">
    <source>
        <dbReference type="WBParaSite" id="HPBE_0000246701-mRNA-1"/>
    </source>
</evidence>
<accession>A0A183F8H5</accession>
<dbReference type="GO" id="GO:1990423">
    <property type="term" value="C:RZZ complex"/>
    <property type="evidence" value="ECO:0007669"/>
    <property type="project" value="TreeGrafter"/>
</dbReference>